<feature type="coiled-coil region" evidence="1">
    <location>
        <begin position="111"/>
        <end position="166"/>
    </location>
</feature>
<dbReference type="SUPFAM" id="SSF47459">
    <property type="entry name" value="HLH, helix-loop-helix DNA-binding domain"/>
    <property type="match status" value="1"/>
</dbReference>
<dbReference type="InterPro" id="IPR011598">
    <property type="entry name" value="bHLH_dom"/>
</dbReference>
<dbReference type="OrthoDB" id="515493at2759"/>
<sequence>MQDTAGDMFMGAWMDPSLMTPEPLLTGDQNAACQWQWPAFEKTEESGQSEKGPSCKKSGSRKRQRGEQSVAAADKADRERERRNRLHAKFMELSQLLDPGRPPKTDKSTILTDAVRVIGQLRNEAEQLKESNTQLRSSIKDLKVEKNELREEKVRLKNDKDRLDLQVKTMMPPSFGLPQAAMAAAFAAQQQHKLQAPGQAAMGNFGMWQFLPPQVLDTSQDHVLRPPAA</sequence>
<dbReference type="AlphaFoldDB" id="A0A1Y1HZI8"/>
<evidence type="ECO:0000256" key="2">
    <source>
        <dbReference type="SAM" id="MobiDB-lite"/>
    </source>
</evidence>
<reference evidence="4 5" key="1">
    <citation type="journal article" date="2014" name="Nat. Commun.">
        <title>Klebsormidium flaccidum genome reveals primary factors for plant terrestrial adaptation.</title>
        <authorList>
            <person name="Hori K."/>
            <person name="Maruyama F."/>
            <person name="Fujisawa T."/>
            <person name="Togashi T."/>
            <person name="Yamamoto N."/>
            <person name="Seo M."/>
            <person name="Sato S."/>
            <person name="Yamada T."/>
            <person name="Mori H."/>
            <person name="Tajima N."/>
            <person name="Moriyama T."/>
            <person name="Ikeuchi M."/>
            <person name="Watanabe M."/>
            <person name="Wada H."/>
            <person name="Kobayashi K."/>
            <person name="Saito M."/>
            <person name="Masuda T."/>
            <person name="Sasaki-Sekimoto Y."/>
            <person name="Mashiguchi K."/>
            <person name="Awai K."/>
            <person name="Shimojima M."/>
            <person name="Masuda S."/>
            <person name="Iwai M."/>
            <person name="Nobusawa T."/>
            <person name="Narise T."/>
            <person name="Kondo S."/>
            <person name="Saito H."/>
            <person name="Sato R."/>
            <person name="Murakawa M."/>
            <person name="Ihara Y."/>
            <person name="Oshima-Yamada Y."/>
            <person name="Ohtaka K."/>
            <person name="Satoh M."/>
            <person name="Sonobe K."/>
            <person name="Ishii M."/>
            <person name="Ohtani R."/>
            <person name="Kanamori-Sato M."/>
            <person name="Honoki R."/>
            <person name="Miyazaki D."/>
            <person name="Mochizuki H."/>
            <person name="Umetsu J."/>
            <person name="Higashi K."/>
            <person name="Shibata D."/>
            <person name="Kamiya Y."/>
            <person name="Sato N."/>
            <person name="Nakamura Y."/>
            <person name="Tabata S."/>
            <person name="Ida S."/>
            <person name="Kurokawa K."/>
            <person name="Ohta H."/>
        </authorList>
    </citation>
    <scope>NUCLEOTIDE SEQUENCE [LARGE SCALE GENOMIC DNA]</scope>
    <source>
        <strain evidence="4 5">NIES-2285</strain>
    </source>
</reference>
<evidence type="ECO:0000259" key="3">
    <source>
        <dbReference type="PROSITE" id="PS50888"/>
    </source>
</evidence>
<dbReference type="InterPro" id="IPR044818">
    <property type="entry name" value="ILR3-like"/>
</dbReference>
<protein>
    <submittedName>
        <fullName evidence="4">Helix-loop-helix DNA-binding superfamily protein</fullName>
    </submittedName>
</protein>
<keyword evidence="5" id="KW-1185">Reference proteome</keyword>
<dbReference type="PROSITE" id="PS50888">
    <property type="entry name" value="BHLH"/>
    <property type="match status" value="1"/>
</dbReference>
<dbReference type="GO" id="GO:0046983">
    <property type="term" value="F:protein dimerization activity"/>
    <property type="evidence" value="ECO:0007669"/>
    <property type="project" value="InterPro"/>
</dbReference>
<dbReference type="InterPro" id="IPR036638">
    <property type="entry name" value="HLH_DNA-bd_sf"/>
</dbReference>
<dbReference type="CDD" id="cd11446">
    <property type="entry name" value="bHLH_AtILR3_like"/>
    <property type="match status" value="1"/>
</dbReference>
<dbReference type="Gene3D" id="4.10.280.10">
    <property type="entry name" value="Helix-loop-helix DNA-binding domain"/>
    <property type="match status" value="1"/>
</dbReference>
<dbReference type="GO" id="GO:0003677">
    <property type="term" value="F:DNA binding"/>
    <property type="evidence" value="ECO:0007669"/>
    <property type="project" value="UniProtKB-KW"/>
</dbReference>
<feature type="region of interest" description="Disordered" evidence="2">
    <location>
        <begin position="36"/>
        <end position="84"/>
    </location>
</feature>
<dbReference type="PANTHER" id="PTHR46133">
    <property type="entry name" value="BHLH TRANSCRIPTION FACTOR"/>
    <property type="match status" value="1"/>
</dbReference>
<keyword evidence="1" id="KW-0175">Coiled coil</keyword>
<feature type="domain" description="BHLH" evidence="3">
    <location>
        <begin position="70"/>
        <end position="121"/>
    </location>
</feature>
<dbReference type="EMBL" id="DF237124">
    <property type="protein sequence ID" value="GAQ84074.1"/>
    <property type="molecule type" value="Genomic_DNA"/>
</dbReference>
<dbReference type="SMART" id="SM00353">
    <property type="entry name" value="HLH"/>
    <property type="match status" value="1"/>
</dbReference>
<gene>
    <name evidence="4" type="ORF">KFL_001750110</name>
</gene>
<dbReference type="GO" id="GO:0003700">
    <property type="term" value="F:DNA-binding transcription factor activity"/>
    <property type="evidence" value="ECO:0007669"/>
    <property type="project" value="InterPro"/>
</dbReference>
<organism evidence="4 5">
    <name type="scientific">Klebsormidium nitens</name>
    <name type="common">Green alga</name>
    <name type="synonym">Ulothrix nitens</name>
    <dbReference type="NCBI Taxonomy" id="105231"/>
    <lineage>
        <taxon>Eukaryota</taxon>
        <taxon>Viridiplantae</taxon>
        <taxon>Streptophyta</taxon>
        <taxon>Klebsormidiophyceae</taxon>
        <taxon>Klebsormidiales</taxon>
        <taxon>Klebsormidiaceae</taxon>
        <taxon>Klebsormidium</taxon>
    </lineage>
</organism>
<keyword evidence="4" id="KW-0238">DNA-binding</keyword>
<dbReference type="OMA" id="LPENTNW"/>
<dbReference type="Pfam" id="PF00010">
    <property type="entry name" value="HLH"/>
    <property type="match status" value="1"/>
</dbReference>
<dbReference type="PANTHER" id="PTHR46133:SF15">
    <property type="entry name" value="BHLH TRANSCRIPTION FACTOR"/>
    <property type="match status" value="1"/>
</dbReference>
<name>A0A1Y1HZI8_KLENI</name>
<accession>A0A1Y1HZI8</accession>
<evidence type="ECO:0000313" key="5">
    <source>
        <dbReference type="Proteomes" id="UP000054558"/>
    </source>
</evidence>
<evidence type="ECO:0000313" key="4">
    <source>
        <dbReference type="EMBL" id="GAQ84074.1"/>
    </source>
</evidence>
<evidence type="ECO:0000256" key="1">
    <source>
        <dbReference type="SAM" id="Coils"/>
    </source>
</evidence>
<dbReference type="GO" id="GO:0006879">
    <property type="term" value="P:intracellular iron ion homeostasis"/>
    <property type="evidence" value="ECO:0007669"/>
    <property type="project" value="InterPro"/>
</dbReference>
<dbReference type="Proteomes" id="UP000054558">
    <property type="component" value="Unassembled WGS sequence"/>
</dbReference>
<proteinExistence type="predicted"/>